<dbReference type="AlphaFoldDB" id="A0A0F9L2M9"/>
<comment type="caution">
    <text evidence="1">The sequence shown here is derived from an EMBL/GenBank/DDBJ whole genome shotgun (WGS) entry which is preliminary data.</text>
</comment>
<sequence>EELGDMYNGTVSWTYQEYKEKINV</sequence>
<name>A0A0F9L2M9_9ZZZZ</name>
<protein>
    <submittedName>
        <fullName evidence="1">Uncharacterized protein</fullName>
    </submittedName>
</protein>
<evidence type="ECO:0000313" key="1">
    <source>
        <dbReference type="EMBL" id="KKM88954.1"/>
    </source>
</evidence>
<accession>A0A0F9L2M9</accession>
<dbReference type="EMBL" id="LAZR01006890">
    <property type="protein sequence ID" value="KKM88954.1"/>
    <property type="molecule type" value="Genomic_DNA"/>
</dbReference>
<feature type="non-terminal residue" evidence="1">
    <location>
        <position position="1"/>
    </location>
</feature>
<organism evidence="1">
    <name type="scientific">marine sediment metagenome</name>
    <dbReference type="NCBI Taxonomy" id="412755"/>
    <lineage>
        <taxon>unclassified sequences</taxon>
        <taxon>metagenomes</taxon>
        <taxon>ecological metagenomes</taxon>
    </lineage>
</organism>
<proteinExistence type="predicted"/>
<reference evidence="1" key="1">
    <citation type="journal article" date="2015" name="Nature">
        <title>Complex archaea that bridge the gap between prokaryotes and eukaryotes.</title>
        <authorList>
            <person name="Spang A."/>
            <person name="Saw J.H."/>
            <person name="Jorgensen S.L."/>
            <person name="Zaremba-Niedzwiedzka K."/>
            <person name="Martijn J."/>
            <person name="Lind A.E."/>
            <person name="van Eijk R."/>
            <person name="Schleper C."/>
            <person name="Guy L."/>
            <person name="Ettema T.J."/>
        </authorList>
    </citation>
    <scope>NUCLEOTIDE SEQUENCE</scope>
</reference>
<gene>
    <name evidence="1" type="ORF">LCGC14_1253440</name>
</gene>